<comment type="caution">
    <text evidence="2">The sequence shown here is derived from an EMBL/GenBank/DDBJ whole genome shotgun (WGS) entry which is preliminary data.</text>
</comment>
<dbReference type="InterPro" id="IPR012337">
    <property type="entry name" value="RNaseH-like_sf"/>
</dbReference>
<dbReference type="EMBL" id="JAATEO010000084">
    <property type="protein sequence ID" value="NJP35929.1"/>
    <property type="molecule type" value="Genomic_DNA"/>
</dbReference>
<dbReference type="SUPFAM" id="SSF53098">
    <property type="entry name" value="Ribonuclease H-like"/>
    <property type="match status" value="1"/>
</dbReference>
<reference evidence="2 3" key="1">
    <citation type="submission" date="2020-03" db="EMBL/GenBank/DDBJ databases">
        <title>WGS of actinomycetes isolated from Thailand.</title>
        <authorList>
            <person name="Thawai C."/>
        </authorList>
    </citation>
    <scope>NUCLEOTIDE SEQUENCE [LARGE SCALE GENOMIC DNA]</scope>
    <source>
        <strain evidence="2 3">HSS6-12</strain>
    </source>
</reference>
<dbReference type="PANTHER" id="PTHR33627">
    <property type="entry name" value="TRANSPOSASE"/>
    <property type="match status" value="1"/>
</dbReference>
<feature type="domain" description="Transposase IS701-like DDE" evidence="1">
    <location>
        <begin position="9"/>
        <end position="314"/>
    </location>
</feature>
<proteinExistence type="predicted"/>
<protein>
    <submittedName>
        <fullName evidence="2">Transposase</fullName>
    </submittedName>
</protein>
<gene>
    <name evidence="2" type="ORF">HCJ94_29275</name>
</gene>
<dbReference type="InterPro" id="IPR038721">
    <property type="entry name" value="IS701-like_DDE_dom"/>
</dbReference>
<dbReference type="Proteomes" id="UP000783871">
    <property type="component" value="Unassembled WGS sequence"/>
</dbReference>
<accession>A0ABX0ZH94</accession>
<name>A0ABX0ZH94_9ACTN</name>
<organism evidence="2 3">
    <name type="scientific">Micromonospora thermarum</name>
    <dbReference type="NCBI Taxonomy" id="2720024"/>
    <lineage>
        <taxon>Bacteria</taxon>
        <taxon>Bacillati</taxon>
        <taxon>Actinomycetota</taxon>
        <taxon>Actinomycetes</taxon>
        <taxon>Micromonosporales</taxon>
        <taxon>Micromonosporaceae</taxon>
        <taxon>Micromonospora</taxon>
    </lineage>
</organism>
<sequence length="451" mass="50370">RLEDFAAGVFAGLPRSDQRATGLRYLRGLMLDGRRKSMQPMAQRLGVDHQQLQQFLTSSTWGVTDVRRRLARTAVDLVRPQVWVVDDTGFPKDGKASACVARQYSGTLGKVANCQIAVSVHAATDTASAVLDWRLFVPESWDETCVPDTDGKIANPYARRLRQQPVTRDQAGAKKAHPRLRPPPAEQIDQILRRRTASKLPDDQRYRPKWMMALEMLDELAGWGLRPPLLTADAGYGQVAEFRQGLTERGISYIVATTSSTTAQPGDAQPIEVPYAGVGKHPTPRYPQPARSLKDLALTHGTAATRLVRWRDRLPTADRAPGQPTRELAGHFLAIRVRPAGRAIQRGPDRGDDGVLPECWLLVQWPPDQDEPTDYWLSDLPADTPLAELVRLAKSRWRIEHDYRELKTALGLDHFEGRSWIGWHRHVTLAAAAQLFLTQLRLTDPKAAGQT</sequence>
<evidence type="ECO:0000259" key="1">
    <source>
        <dbReference type="Pfam" id="PF13546"/>
    </source>
</evidence>
<evidence type="ECO:0000313" key="2">
    <source>
        <dbReference type="EMBL" id="NJP35929.1"/>
    </source>
</evidence>
<evidence type="ECO:0000313" key="3">
    <source>
        <dbReference type="Proteomes" id="UP000783871"/>
    </source>
</evidence>
<keyword evidence="3" id="KW-1185">Reference proteome</keyword>
<dbReference type="InterPro" id="IPR039365">
    <property type="entry name" value="IS701-like"/>
</dbReference>
<feature type="non-terminal residue" evidence="2">
    <location>
        <position position="1"/>
    </location>
</feature>
<dbReference type="Pfam" id="PF13546">
    <property type="entry name" value="DDE_5"/>
    <property type="match status" value="1"/>
</dbReference>
<dbReference type="PANTHER" id="PTHR33627:SF1">
    <property type="entry name" value="TRANSPOSASE"/>
    <property type="match status" value="1"/>
</dbReference>